<keyword evidence="1" id="KW-0805">Transcription regulation</keyword>
<dbReference type="InterPro" id="IPR001789">
    <property type="entry name" value="Sig_transdc_resp-reg_receiver"/>
</dbReference>
<sequence>MTTRTLVCCDRLIMGEGIRALLEQHSLKVQVETTVRSAVNAAAEMGPDVLIVVAPLLTMDDSVELTQLARLSRVVLLAKPENTHRAFEALHLGVRAVLSAEISVEELVHVVRTVTEVNVMIVPEEARKGLEQFRREETPNRIPYGLTPRETEVMRLLSRGESNATIAKRLSVSSTTVRSHVHHVLRKLGASTRAQAVAIAYESGLMRTDAR</sequence>
<dbReference type="PROSITE" id="PS50043">
    <property type="entry name" value="HTH_LUXR_2"/>
    <property type="match status" value="1"/>
</dbReference>
<comment type="caution">
    <text evidence="7">The sequence shown here is derived from an EMBL/GenBank/DDBJ whole genome shotgun (WGS) entry which is preliminary data.</text>
</comment>
<dbReference type="RefSeq" id="WP_190177994.1">
    <property type="nucleotide sequence ID" value="NZ_BMVF01000006.1"/>
</dbReference>
<comment type="caution">
    <text evidence="4">Lacks conserved residue(s) required for the propagation of feature annotation.</text>
</comment>
<dbReference type="SUPFAM" id="SSF46894">
    <property type="entry name" value="C-terminal effector domain of the bipartite response regulators"/>
    <property type="match status" value="1"/>
</dbReference>
<feature type="domain" description="Response regulatory" evidence="6">
    <location>
        <begin position="4"/>
        <end position="115"/>
    </location>
</feature>
<name>A0A919CVC7_9ACTN</name>
<accession>A0A919CVC7</accession>
<proteinExistence type="predicted"/>
<dbReference type="PANTHER" id="PTHR44688">
    <property type="entry name" value="DNA-BINDING TRANSCRIPTIONAL ACTIVATOR DEVR_DOSR"/>
    <property type="match status" value="1"/>
</dbReference>
<dbReference type="PANTHER" id="PTHR44688:SF16">
    <property type="entry name" value="DNA-BINDING TRANSCRIPTIONAL ACTIVATOR DEVR_DOSR"/>
    <property type="match status" value="1"/>
</dbReference>
<dbReference type="Pfam" id="PF00196">
    <property type="entry name" value="GerE"/>
    <property type="match status" value="1"/>
</dbReference>
<protein>
    <submittedName>
        <fullName evidence="7">DNA-binding response regulator</fullName>
    </submittedName>
</protein>
<dbReference type="CDD" id="cd06170">
    <property type="entry name" value="LuxR_C_like"/>
    <property type="match status" value="1"/>
</dbReference>
<organism evidence="7 8">
    <name type="scientific">Streptomyces naganishii JCM 4654</name>
    <dbReference type="NCBI Taxonomy" id="1306179"/>
    <lineage>
        <taxon>Bacteria</taxon>
        <taxon>Bacillati</taxon>
        <taxon>Actinomycetota</taxon>
        <taxon>Actinomycetes</taxon>
        <taxon>Kitasatosporales</taxon>
        <taxon>Streptomycetaceae</taxon>
        <taxon>Streptomyces</taxon>
    </lineage>
</organism>
<feature type="domain" description="HTH luxR-type" evidence="5">
    <location>
        <begin position="138"/>
        <end position="204"/>
    </location>
</feature>
<dbReference type="InterPro" id="IPR016032">
    <property type="entry name" value="Sig_transdc_resp-reg_C-effctor"/>
</dbReference>
<dbReference type="Proteomes" id="UP000608955">
    <property type="component" value="Unassembled WGS sequence"/>
</dbReference>
<dbReference type="InterPro" id="IPR000792">
    <property type="entry name" value="Tscrpt_reg_LuxR_C"/>
</dbReference>
<dbReference type="InterPro" id="IPR011006">
    <property type="entry name" value="CheY-like_superfamily"/>
</dbReference>
<evidence type="ECO:0000256" key="2">
    <source>
        <dbReference type="ARBA" id="ARBA00023125"/>
    </source>
</evidence>
<dbReference type="SUPFAM" id="SSF52172">
    <property type="entry name" value="CheY-like"/>
    <property type="match status" value="1"/>
</dbReference>
<dbReference type="GO" id="GO:0000160">
    <property type="term" value="P:phosphorelay signal transduction system"/>
    <property type="evidence" value="ECO:0007669"/>
    <property type="project" value="InterPro"/>
</dbReference>
<keyword evidence="8" id="KW-1185">Reference proteome</keyword>
<keyword evidence="2 7" id="KW-0238">DNA-binding</keyword>
<gene>
    <name evidence="7" type="ORF">GCM10010508_26570</name>
</gene>
<evidence type="ECO:0000256" key="4">
    <source>
        <dbReference type="PROSITE-ProRule" id="PRU00169"/>
    </source>
</evidence>
<evidence type="ECO:0000259" key="5">
    <source>
        <dbReference type="PROSITE" id="PS50043"/>
    </source>
</evidence>
<evidence type="ECO:0000259" key="6">
    <source>
        <dbReference type="PROSITE" id="PS50110"/>
    </source>
</evidence>
<reference evidence="7" key="1">
    <citation type="journal article" date="2014" name="Int. J. Syst. Evol. Microbiol.">
        <title>Complete genome sequence of Corynebacterium casei LMG S-19264T (=DSM 44701T), isolated from a smear-ripened cheese.</title>
        <authorList>
            <consortium name="US DOE Joint Genome Institute (JGI-PGF)"/>
            <person name="Walter F."/>
            <person name="Albersmeier A."/>
            <person name="Kalinowski J."/>
            <person name="Ruckert C."/>
        </authorList>
    </citation>
    <scope>NUCLEOTIDE SEQUENCE</scope>
    <source>
        <strain evidence="7">JCM 4654</strain>
    </source>
</reference>
<dbReference type="PROSITE" id="PS00622">
    <property type="entry name" value="HTH_LUXR_1"/>
    <property type="match status" value="1"/>
</dbReference>
<dbReference type="GO" id="GO:0003677">
    <property type="term" value="F:DNA binding"/>
    <property type="evidence" value="ECO:0007669"/>
    <property type="project" value="UniProtKB-KW"/>
</dbReference>
<dbReference type="AlphaFoldDB" id="A0A919CVC7"/>
<evidence type="ECO:0000313" key="8">
    <source>
        <dbReference type="Proteomes" id="UP000608955"/>
    </source>
</evidence>
<dbReference type="PRINTS" id="PR00038">
    <property type="entry name" value="HTHLUXR"/>
</dbReference>
<evidence type="ECO:0000256" key="3">
    <source>
        <dbReference type="ARBA" id="ARBA00023163"/>
    </source>
</evidence>
<evidence type="ECO:0000256" key="1">
    <source>
        <dbReference type="ARBA" id="ARBA00023015"/>
    </source>
</evidence>
<dbReference type="Gene3D" id="3.40.50.2300">
    <property type="match status" value="1"/>
</dbReference>
<dbReference type="GO" id="GO:0006355">
    <property type="term" value="P:regulation of DNA-templated transcription"/>
    <property type="evidence" value="ECO:0007669"/>
    <property type="project" value="InterPro"/>
</dbReference>
<reference evidence="7" key="2">
    <citation type="submission" date="2020-09" db="EMBL/GenBank/DDBJ databases">
        <authorList>
            <person name="Sun Q."/>
            <person name="Ohkuma M."/>
        </authorList>
    </citation>
    <scope>NUCLEOTIDE SEQUENCE</scope>
    <source>
        <strain evidence="7">JCM 4654</strain>
    </source>
</reference>
<evidence type="ECO:0000313" key="7">
    <source>
        <dbReference type="EMBL" id="GHD88849.1"/>
    </source>
</evidence>
<dbReference type="EMBL" id="BMVF01000006">
    <property type="protein sequence ID" value="GHD88849.1"/>
    <property type="molecule type" value="Genomic_DNA"/>
</dbReference>
<dbReference type="SMART" id="SM00421">
    <property type="entry name" value="HTH_LUXR"/>
    <property type="match status" value="1"/>
</dbReference>
<dbReference type="PROSITE" id="PS50110">
    <property type="entry name" value="RESPONSE_REGULATORY"/>
    <property type="match status" value="1"/>
</dbReference>
<keyword evidence="3" id="KW-0804">Transcription</keyword>
<dbReference type="SMART" id="SM00448">
    <property type="entry name" value="REC"/>
    <property type="match status" value="1"/>
</dbReference>